<dbReference type="PATRIC" id="fig|1423801.4.peg.588"/>
<keyword evidence="1" id="KW-0812">Transmembrane</keyword>
<proteinExistence type="predicted"/>
<protein>
    <submittedName>
        <fullName evidence="2">Uncharacterized protein</fullName>
    </submittedName>
</protein>
<dbReference type="AlphaFoldDB" id="A0A0R1UZL2"/>
<feature type="transmembrane region" description="Helical" evidence="1">
    <location>
        <begin position="53"/>
        <end position="79"/>
    </location>
</feature>
<organism evidence="2 3">
    <name type="scientific">Liquorilactobacillus satsumensis DSM 16230 = JCM 12392</name>
    <dbReference type="NCBI Taxonomy" id="1423801"/>
    <lineage>
        <taxon>Bacteria</taxon>
        <taxon>Bacillati</taxon>
        <taxon>Bacillota</taxon>
        <taxon>Bacilli</taxon>
        <taxon>Lactobacillales</taxon>
        <taxon>Lactobacillaceae</taxon>
        <taxon>Liquorilactobacillus</taxon>
    </lineage>
</organism>
<feature type="transmembrane region" description="Helical" evidence="1">
    <location>
        <begin position="12"/>
        <end position="33"/>
    </location>
</feature>
<feature type="transmembrane region" description="Helical" evidence="1">
    <location>
        <begin position="91"/>
        <end position="109"/>
    </location>
</feature>
<dbReference type="EMBL" id="AZFQ01000036">
    <property type="protein sequence ID" value="KRL98768.1"/>
    <property type="molecule type" value="Genomic_DNA"/>
</dbReference>
<keyword evidence="3" id="KW-1185">Reference proteome</keyword>
<dbReference type="Proteomes" id="UP000051166">
    <property type="component" value="Unassembled WGS sequence"/>
</dbReference>
<keyword evidence="1" id="KW-1133">Transmembrane helix</keyword>
<evidence type="ECO:0000313" key="2">
    <source>
        <dbReference type="EMBL" id="KRL98768.1"/>
    </source>
</evidence>
<dbReference type="STRING" id="1423801.FD50_GL000579"/>
<gene>
    <name evidence="2" type="ORF">FD50_GL000579</name>
</gene>
<sequence>MLAIFKETKMNRIFFLSILMPLLVTGFIYGMYVYNESELLTKVSQRTKTVAVFMLYIVQELLVIFISDKLVGMICFQYTLGVSAFMLSRKYAGLLILTTPVITNLYLFFSGRDSILSLVLGLVSIYVTLVGMHVIKRRLLFQDLLQYFIILMLANVIPIHRLGQKNVDILSEFYDKNDVVWIALGTCLIFFLTFLLLREVDLKRKRIARLVYEESHDK</sequence>
<comment type="caution">
    <text evidence="2">The sequence shown here is derived from an EMBL/GenBank/DDBJ whole genome shotgun (WGS) entry which is preliminary data.</text>
</comment>
<reference evidence="2 3" key="1">
    <citation type="journal article" date="2015" name="Genome Announc.">
        <title>Expanding the biotechnology potential of lactobacilli through comparative genomics of 213 strains and associated genera.</title>
        <authorList>
            <person name="Sun Z."/>
            <person name="Harris H.M."/>
            <person name="McCann A."/>
            <person name="Guo C."/>
            <person name="Argimon S."/>
            <person name="Zhang W."/>
            <person name="Yang X."/>
            <person name="Jeffery I.B."/>
            <person name="Cooney J.C."/>
            <person name="Kagawa T.F."/>
            <person name="Liu W."/>
            <person name="Song Y."/>
            <person name="Salvetti E."/>
            <person name="Wrobel A."/>
            <person name="Rasinkangas P."/>
            <person name="Parkhill J."/>
            <person name="Rea M.C."/>
            <person name="O'Sullivan O."/>
            <person name="Ritari J."/>
            <person name="Douillard F.P."/>
            <person name="Paul Ross R."/>
            <person name="Yang R."/>
            <person name="Briner A.E."/>
            <person name="Felis G.E."/>
            <person name="de Vos W.M."/>
            <person name="Barrangou R."/>
            <person name="Klaenhammer T.R."/>
            <person name="Caufield P.W."/>
            <person name="Cui Y."/>
            <person name="Zhang H."/>
            <person name="O'Toole P.W."/>
        </authorList>
    </citation>
    <scope>NUCLEOTIDE SEQUENCE [LARGE SCALE GENOMIC DNA]</scope>
    <source>
        <strain evidence="2 3">DSM 16230</strain>
    </source>
</reference>
<name>A0A0R1UZL2_9LACO</name>
<accession>A0A0R1UZL2</accession>
<feature type="transmembrane region" description="Helical" evidence="1">
    <location>
        <begin position="115"/>
        <end position="135"/>
    </location>
</feature>
<feature type="transmembrane region" description="Helical" evidence="1">
    <location>
        <begin position="180"/>
        <end position="197"/>
    </location>
</feature>
<feature type="transmembrane region" description="Helical" evidence="1">
    <location>
        <begin position="144"/>
        <end position="160"/>
    </location>
</feature>
<evidence type="ECO:0000256" key="1">
    <source>
        <dbReference type="SAM" id="Phobius"/>
    </source>
</evidence>
<evidence type="ECO:0000313" key="3">
    <source>
        <dbReference type="Proteomes" id="UP000051166"/>
    </source>
</evidence>
<keyword evidence="1" id="KW-0472">Membrane</keyword>